<evidence type="ECO:0000313" key="2">
    <source>
        <dbReference type="EMBL" id="KAB1254287.1"/>
    </source>
</evidence>
<keyword evidence="1" id="KW-1133">Transmembrane helix</keyword>
<evidence type="ECO:0000313" key="3">
    <source>
        <dbReference type="Proteomes" id="UP000299084"/>
    </source>
</evidence>
<sequence>MGQEEPQNNRGGGQHPRLIPWAMATVLISLLSACFIANCVVTYHNILRCERVSGVFKPPKYYPRLTCVAEKSALKGEGAWHCCPAGWRAFQSSCYIPLTDNKTWAQSERNCIGLGAHLAAVSTEAEQVCWEAHISFSAGLNLFAEKEEFLCSAVPVCLCFIYSIHLERPSFLSHFSSYGQPLLVFHD</sequence>
<dbReference type="PANTHER" id="PTHR45710">
    <property type="entry name" value="C-TYPE LECTIN DOMAIN-CONTAINING PROTEIN 180"/>
    <property type="match status" value="1"/>
</dbReference>
<keyword evidence="1" id="KW-0812">Transmembrane</keyword>
<organism evidence="2 3">
    <name type="scientific">Camelus dromedarius</name>
    <name type="common">Dromedary</name>
    <name type="synonym">Arabian camel</name>
    <dbReference type="NCBI Taxonomy" id="9838"/>
    <lineage>
        <taxon>Eukaryota</taxon>
        <taxon>Metazoa</taxon>
        <taxon>Chordata</taxon>
        <taxon>Craniata</taxon>
        <taxon>Vertebrata</taxon>
        <taxon>Euteleostomi</taxon>
        <taxon>Mammalia</taxon>
        <taxon>Eutheria</taxon>
        <taxon>Laurasiatheria</taxon>
        <taxon>Artiodactyla</taxon>
        <taxon>Tylopoda</taxon>
        <taxon>Camelidae</taxon>
        <taxon>Camelus</taxon>
    </lineage>
</organism>
<reference evidence="2 3" key="1">
    <citation type="journal article" date="2019" name="Mol. Ecol. Resour.">
        <title>Improving Illumina assemblies with Hi-C and long reads: an example with the North African dromedary.</title>
        <authorList>
            <person name="Elbers J.P."/>
            <person name="Rogers M.F."/>
            <person name="Perelman P.L."/>
            <person name="Proskuryakova A.A."/>
            <person name="Serdyukova N.A."/>
            <person name="Johnson W.E."/>
            <person name="Horin P."/>
            <person name="Corander J."/>
            <person name="Murphy D."/>
            <person name="Burger P.A."/>
        </authorList>
    </citation>
    <scope>NUCLEOTIDE SEQUENCE [LARGE SCALE GENOMIC DNA]</scope>
    <source>
        <strain evidence="2">Drom800</strain>
        <tissue evidence="2">Blood</tissue>
    </source>
</reference>
<accession>A0A5N4C5X6</accession>
<dbReference type="InterPro" id="IPR050828">
    <property type="entry name" value="C-type_lectin/matrix_domain"/>
</dbReference>
<feature type="transmembrane region" description="Helical" evidence="1">
    <location>
        <begin position="18"/>
        <end position="41"/>
    </location>
</feature>
<dbReference type="InterPro" id="IPR016187">
    <property type="entry name" value="CTDL_fold"/>
</dbReference>
<dbReference type="STRING" id="9838.ENSCDRP00005031212"/>
<dbReference type="InterPro" id="IPR016186">
    <property type="entry name" value="C-type_lectin-like/link_sf"/>
</dbReference>
<keyword evidence="3" id="KW-1185">Reference proteome</keyword>
<dbReference type="Gene3D" id="3.10.100.10">
    <property type="entry name" value="Mannose-Binding Protein A, subunit A"/>
    <property type="match status" value="1"/>
</dbReference>
<evidence type="ECO:0000256" key="1">
    <source>
        <dbReference type="SAM" id="Phobius"/>
    </source>
</evidence>
<dbReference type="PANTHER" id="PTHR45710:SF26">
    <property type="entry name" value="RH26557P"/>
    <property type="match status" value="1"/>
</dbReference>
<name>A0A5N4C5X6_CAMDR</name>
<dbReference type="EMBL" id="JWIN03000034">
    <property type="protein sequence ID" value="KAB1254287.1"/>
    <property type="molecule type" value="Genomic_DNA"/>
</dbReference>
<gene>
    <name evidence="2" type="ORF">Cadr_000029326</name>
</gene>
<dbReference type="AlphaFoldDB" id="A0A5N4C5X6"/>
<dbReference type="SUPFAM" id="SSF56436">
    <property type="entry name" value="C-type lectin-like"/>
    <property type="match status" value="1"/>
</dbReference>
<keyword evidence="1" id="KW-0472">Membrane</keyword>
<protein>
    <submittedName>
        <fullName evidence="2">C-type lectin domain family 4 member D</fullName>
    </submittedName>
</protein>
<keyword evidence="2" id="KW-0430">Lectin</keyword>
<proteinExistence type="predicted"/>
<dbReference type="Proteomes" id="UP000299084">
    <property type="component" value="Unassembled WGS sequence"/>
</dbReference>
<dbReference type="GO" id="GO:0030246">
    <property type="term" value="F:carbohydrate binding"/>
    <property type="evidence" value="ECO:0007669"/>
    <property type="project" value="UniProtKB-KW"/>
</dbReference>
<comment type="caution">
    <text evidence="2">The sequence shown here is derived from an EMBL/GenBank/DDBJ whole genome shotgun (WGS) entry which is preliminary data.</text>
</comment>